<organism evidence="1 2">
    <name type="scientific">Neophaeococcomyces mojaviensis</name>
    <dbReference type="NCBI Taxonomy" id="3383035"/>
    <lineage>
        <taxon>Eukaryota</taxon>
        <taxon>Fungi</taxon>
        <taxon>Dikarya</taxon>
        <taxon>Ascomycota</taxon>
        <taxon>Pezizomycotina</taxon>
        <taxon>Eurotiomycetes</taxon>
        <taxon>Chaetothyriomycetidae</taxon>
        <taxon>Chaetothyriales</taxon>
        <taxon>Chaetothyriales incertae sedis</taxon>
        <taxon>Neophaeococcomyces</taxon>
    </lineage>
</organism>
<gene>
    <name evidence="1" type="primary">ERB1</name>
    <name evidence="1" type="ORF">H2198_008125</name>
</gene>
<dbReference type="EMBL" id="JAPDRQ010000189">
    <property type="protein sequence ID" value="KAJ9652645.1"/>
    <property type="molecule type" value="Genomic_DNA"/>
</dbReference>
<evidence type="ECO:0000313" key="2">
    <source>
        <dbReference type="Proteomes" id="UP001172386"/>
    </source>
</evidence>
<name>A0ACC2ZY94_9EURO</name>
<protein>
    <submittedName>
        <fullName evidence="1">Ribosome biogenesis protein erb1</fullName>
    </submittedName>
</protein>
<comment type="caution">
    <text evidence="1">The sequence shown here is derived from an EMBL/GenBank/DDBJ whole genome shotgun (WGS) entry which is preliminary data.</text>
</comment>
<proteinExistence type="predicted"/>
<reference evidence="1" key="1">
    <citation type="submission" date="2022-10" db="EMBL/GenBank/DDBJ databases">
        <title>Culturing micro-colonial fungi from biological soil crusts in the Mojave desert and describing Neophaeococcomyces mojavensis, and introducing the new genera and species Taxawa tesnikishii.</title>
        <authorList>
            <person name="Kurbessoian T."/>
            <person name="Stajich J.E."/>
        </authorList>
    </citation>
    <scope>NUCLEOTIDE SEQUENCE</scope>
    <source>
        <strain evidence="1">JES_112</strain>
    </source>
</reference>
<evidence type="ECO:0000313" key="1">
    <source>
        <dbReference type="EMBL" id="KAJ9652645.1"/>
    </source>
</evidence>
<sequence length="792" mass="87597">MDRSTPKKRKAITRDVDNEDPALVSGDEYDFGQLDGTLKDGSDDEESDDESVSGASYASGSATSQEVLNGALEGAEDEDAGVTKKSVQVDITPHPDKAALAGKEQRDDEEEEEEEDKPNYRVVKDANGNDRYIYDEIDPGDDSDYSVAGDDANTIGDIPLSFYDSFPHIGYNINGKKIMRPATGQALDALLDSIDIPQGYTGLVDPNTGKPLELSKDELELLRKIQTKEATEEGYNPYEPTVEWFTSQVETMPLSAAPEPKRRFVPSKHEQKKVMKIVKAIREGRIMPYRPPKEGEQEEDDLPNYDLWVDEQPRADHAMHMPAPKLPPPGFDESYHPPPEYLPDDNEKKEWEEADEDDRDKEYLPTDHSALRKVPGYGHFVKEKFERCLDLYLAPRVRRTKLNIDPDSLLPKLPNPEDLRPFPSHQATIFRGHNGRVRSVSVDPSGNYLVTGGDDGTARIWSIVDARQVWSIKFGAEDPVNVVRFHPSKETLILAIAAGDNLYLCAPQIPEGLSSEIGTNSQNILDIGWGHATNGSSSKTSISWTRPSPSQQAKGVVVRVPLGHTAKSLSFHPAGNHLVAVCSATTVPASHAVSIHTISKHQTQLPFRKRIKGGGTPQVAHFHPTRPVLFVANQRVIRAYDLAQQSLLRIIQPGARWISSFSLHPTSTTISGSDNLIVGSYDRRLLYIDVDLSPRPYKTLRYHTKAIRTVGFHPNVNRYPLFADASDDGTIQIFHGLVTGDMMSNATIVPLKVLKGHAVTNGGLGIMDLAWHPTEPWLVSAGADGTARLWTS</sequence>
<accession>A0ACC2ZY94</accession>
<dbReference type="Proteomes" id="UP001172386">
    <property type="component" value="Unassembled WGS sequence"/>
</dbReference>
<keyword evidence="2" id="KW-1185">Reference proteome</keyword>